<keyword evidence="1" id="KW-0472">Membrane</keyword>
<protein>
    <recommendedName>
        <fullName evidence="2">Inner membrane protein YgaP-like transmembrane domain-containing protein</fullName>
    </recommendedName>
</protein>
<reference evidence="3" key="1">
    <citation type="submission" date="2018-06" db="EMBL/GenBank/DDBJ databases">
        <authorList>
            <person name="Zhirakovskaya E."/>
        </authorList>
    </citation>
    <scope>NUCLEOTIDE SEQUENCE</scope>
</reference>
<dbReference type="InterPro" id="IPR021309">
    <property type="entry name" value="YgaP-like_TM"/>
</dbReference>
<proteinExistence type="predicted"/>
<dbReference type="AlphaFoldDB" id="A0A3B0SGY5"/>
<feature type="transmembrane region" description="Helical" evidence="1">
    <location>
        <begin position="38"/>
        <end position="58"/>
    </location>
</feature>
<evidence type="ECO:0000256" key="1">
    <source>
        <dbReference type="SAM" id="Phobius"/>
    </source>
</evidence>
<keyword evidence="1" id="KW-1133">Transmembrane helix</keyword>
<evidence type="ECO:0000313" key="3">
    <source>
        <dbReference type="EMBL" id="VAW05165.1"/>
    </source>
</evidence>
<keyword evidence="1" id="KW-0812">Transmembrane</keyword>
<dbReference type="EMBL" id="UOEK01000311">
    <property type="protein sequence ID" value="VAW05165.1"/>
    <property type="molecule type" value="Genomic_DNA"/>
</dbReference>
<feature type="domain" description="Inner membrane protein YgaP-like transmembrane" evidence="2">
    <location>
        <begin position="1"/>
        <end position="64"/>
    </location>
</feature>
<name>A0A3B0SGY5_9ZZZZ</name>
<organism evidence="3">
    <name type="scientific">hydrothermal vent metagenome</name>
    <dbReference type="NCBI Taxonomy" id="652676"/>
    <lineage>
        <taxon>unclassified sequences</taxon>
        <taxon>metagenomes</taxon>
        <taxon>ecological metagenomes</taxon>
    </lineage>
</organism>
<sequence length="66" mass="6678">MKQNEATWERITRVVIGVALIGFGFASLGGIGGAVLGAIGLVLLATGVVGTCPIYAALKFSTKPTT</sequence>
<gene>
    <name evidence="3" type="ORF">MNBD_ACTINO02-2161</name>
</gene>
<feature type="transmembrane region" description="Helical" evidence="1">
    <location>
        <begin position="12"/>
        <end position="32"/>
    </location>
</feature>
<evidence type="ECO:0000259" key="2">
    <source>
        <dbReference type="Pfam" id="PF11127"/>
    </source>
</evidence>
<accession>A0A3B0SGY5</accession>
<dbReference type="Pfam" id="PF11127">
    <property type="entry name" value="YgaP-like_TM"/>
    <property type="match status" value="1"/>
</dbReference>